<accession>A0A3S1C0P1</accession>
<dbReference type="AlphaFoldDB" id="A0A3S1C0P1"/>
<proteinExistence type="predicted"/>
<feature type="compositionally biased region" description="Low complexity" evidence="1">
    <location>
        <begin position="202"/>
        <end position="221"/>
    </location>
</feature>
<sequence length="381" mass="41207">AKSGFSGASSTISSCSGSVHSNSTVGKTHKRDGFPNRQPLKNGGLPGKRRHNNYNNINNTHGFKDKNVLKGDNNNNNVNTGPGQTKGASIVASEPVSLTLKIPSSNDSAYLHPGAQKTWGISKVRPNSGVMDIQGHLDAEHHATSKDIKDTNSNNQQACLHISPNTSPVSLQQKRGFHGRPPLRPAPSKVEHPNSRQASDNSTPRRPSPGTATATTPIIRTPDVDAAQLLLEDSDGRGRSDPLLMVSLQDRGKESSTDIQLLLSGAGFSSALAVNNKSPRRHGTSLSGHNRHKPGTKLVTSRSDSKVPQPRQGDRCPSHARHCDACAIDYVRQWLRQTVSATTRQEEELTNSTIKAFYEPLQLIKTFGPEEFSRIRSAPLM</sequence>
<gene>
    <name evidence="2" type="ORF">EGW08_012506</name>
</gene>
<reference evidence="2 3" key="1">
    <citation type="submission" date="2019-01" db="EMBL/GenBank/DDBJ databases">
        <title>A draft genome assembly of the solar-powered sea slug Elysia chlorotica.</title>
        <authorList>
            <person name="Cai H."/>
            <person name="Li Q."/>
            <person name="Fang X."/>
            <person name="Li J."/>
            <person name="Curtis N.E."/>
            <person name="Altenburger A."/>
            <person name="Shibata T."/>
            <person name="Feng M."/>
            <person name="Maeda T."/>
            <person name="Schwartz J.A."/>
            <person name="Shigenobu S."/>
            <person name="Lundholm N."/>
            <person name="Nishiyama T."/>
            <person name="Yang H."/>
            <person name="Hasebe M."/>
            <person name="Li S."/>
            <person name="Pierce S.K."/>
            <person name="Wang J."/>
        </authorList>
    </citation>
    <scope>NUCLEOTIDE SEQUENCE [LARGE SCALE GENOMIC DNA]</scope>
    <source>
        <strain evidence="2">EC2010</strain>
        <tissue evidence="2">Whole organism of an adult</tissue>
    </source>
</reference>
<feature type="non-terminal residue" evidence="2">
    <location>
        <position position="381"/>
    </location>
</feature>
<feature type="compositionally biased region" description="Basic residues" evidence="1">
    <location>
        <begin position="278"/>
        <end position="295"/>
    </location>
</feature>
<feature type="region of interest" description="Disordered" evidence="1">
    <location>
        <begin position="158"/>
        <end position="222"/>
    </location>
</feature>
<feature type="compositionally biased region" description="Low complexity" evidence="1">
    <location>
        <begin position="1"/>
        <end position="21"/>
    </location>
</feature>
<feature type="non-terminal residue" evidence="2">
    <location>
        <position position="1"/>
    </location>
</feature>
<keyword evidence="3" id="KW-1185">Reference proteome</keyword>
<feature type="region of interest" description="Disordered" evidence="1">
    <location>
        <begin position="276"/>
        <end position="318"/>
    </location>
</feature>
<evidence type="ECO:0000313" key="2">
    <source>
        <dbReference type="EMBL" id="RUS79733.1"/>
    </source>
</evidence>
<feature type="compositionally biased region" description="Polar residues" evidence="1">
    <location>
        <begin position="158"/>
        <end position="173"/>
    </location>
</feature>
<feature type="region of interest" description="Disordered" evidence="1">
    <location>
        <begin position="1"/>
        <end position="89"/>
    </location>
</feature>
<evidence type="ECO:0000256" key="1">
    <source>
        <dbReference type="SAM" id="MobiDB-lite"/>
    </source>
</evidence>
<name>A0A3S1C0P1_ELYCH</name>
<protein>
    <submittedName>
        <fullName evidence="2">Uncharacterized protein</fullName>
    </submittedName>
</protein>
<feature type="compositionally biased region" description="Low complexity" evidence="1">
    <location>
        <begin position="70"/>
        <end position="79"/>
    </location>
</feature>
<comment type="caution">
    <text evidence="2">The sequence shown here is derived from an EMBL/GenBank/DDBJ whole genome shotgun (WGS) entry which is preliminary data.</text>
</comment>
<dbReference type="Proteomes" id="UP000271974">
    <property type="component" value="Unassembled WGS sequence"/>
</dbReference>
<dbReference type="EMBL" id="RQTK01000431">
    <property type="protein sequence ID" value="RUS79733.1"/>
    <property type="molecule type" value="Genomic_DNA"/>
</dbReference>
<evidence type="ECO:0000313" key="3">
    <source>
        <dbReference type="Proteomes" id="UP000271974"/>
    </source>
</evidence>
<organism evidence="2 3">
    <name type="scientific">Elysia chlorotica</name>
    <name type="common">Eastern emerald elysia</name>
    <name type="synonym">Sea slug</name>
    <dbReference type="NCBI Taxonomy" id="188477"/>
    <lineage>
        <taxon>Eukaryota</taxon>
        <taxon>Metazoa</taxon>
        <taxon>Spiralia</taxon>
        <taxon>Lophotrochozoa</taxon>
        <taxon>Mollusca</taxon>
        <taxon>Gastropoda</taxon>
        <taxon>Heterobranchia</taxon>
        <taxon>Euthyneura</taxon>
        <taxon>Panpulmonata</taxon>
        <taxon>Sacoglossa</taxon>
        <taxon>Placobranchoidea</taxon>
        <taxon>Plakobranchidae</taxon>
        <taxon>Elysia</taxon>
    </lineage>
</organism>